<evidence type="ECO:0000313" key="2">
    <source>
        <dbReference type="Proteomes" id="UP000016927"/>
    </source>
</evidence>
<reference evidence="1 2" key="1">
    <citation type="journal article" date="2013" name="BMC Genomics">
        <title>Comparative genomics of parasitic silkworm microsporidia reveal an association between genome expansion and host adaptation.</title>
        <authorList>
            <person name="Pan G."/>
            <person name="Xu J."/>
            <person name="Li T."/>
            <person name="Xia Q."/>
            <person name="Liu S.L."/>
            <person name="Zhang G."/>
            <person name="Li S."/>
            <person name="Li C."/>
            <person name="Liu H."/>
            <person name="Yang L."/>
            <person name="Liu T."/>
            <person name="Zhang X."/>
            <person name="Wu Z."/>
            <person name="Fan W."/>
            <person name="Dang X."/>
            <person name="Xiang H."/>
            <person name="Tao M."/>
            <person name="Li Y."/>
            <person name="Hu J."/>
            <person name="Li Z."/>
            <person name="Lin L."/>
            <person name="Luo J."/>
            <person name="Geng L."/>
            <person name="Wang L."/>
            <person name="Long M."/>
            <person name="Wan Y."/>
            <person name="He N."/>
            <person name="Zhang Z."/>
            <person name="Lu C."/>
            <person name="Keeling P.J."/>
            <person name="Wang J."/>
            <person name="Xiang Z."/>
            <person name="Zhou Z."/>
        </authorList>
    </citation>
    <scope>NUCLEOTIDE SEQUENCE [LARGE SCALE GENOMIC DNA]</scope>
    <source>
        <strain evidence="2">CQ1 / CVCC 102059</strain>
    </source>
</reference>
<name>R0KT83_NOSB1</name>
<gene>
    <name evidence="1" type="ORF">NBO_42g0001</name>
</gene>
<accession>R0KT83</accession>
<dbReference type="VEuPathDB" id="MicrosporidiaDB:NBO_42g0001"/>
<dbReference type="HOGENOM" id="CLU_067156_0_0_1"/>
<dbReference type="EMBL" id="KB908950">
    <property type="protein sequence ID" value="EOB14011.1"/>
    <property type="molecule type" value="Genomic_DNA"/>
</dbReference>
<protein>
    <submittedName>
        <fullName evidence="1">Uncharacterized protein</fullName>
    </submittedName>
</protein>
<proteinExistence type="predicted"/>
<organism evidence="1 2">
    <name type="scientific">Nosema bombycis (strain CQ1 / CVCC 102059)</name>
    <name type="common">Microsporidian parasite</name>
    <name type="synonym">Pebrine of silkworm</name>
    <dbReference type="NCBI Taxonomy" id="578461"/>
    <lineage>
        <taxon>Eukaryota</taxon>
        <taxon>Fungi</taxon>
        <taxon>Fungi incertae sedis</taxon>
        <taxon>Microsporidia</taxon>
        <taxon>Nosematidae</taxon>
        <taxon>Nosema</taxon>
    </lineage>
</organism>
<sequence length="354" mass="41887">MNVTYGDFEQDVWVIGDNELLQAQLELSIESLEYLNLYCRVSKLTNTLLSTAIGGIHEEVNREESVLIDEFVRRSVKCVFIYTCVTHEALAFYRTTYLGEEFLANGTICHGMTKVLEFLKRDAEKGFDLITECFDVYNYHIQHSGLFKQDILPIIDELVTKIKYRTFILKKTLNKRACEREKVLSKVSLKIEQEDRTLYNFLNVFFNHITIDKHTRLMKFEEDLQNWVSSSVQRKTVERKFNVKTLVNIQKLHITFENYIFKPTRNNLQRLLQHVELKFLTISKSIGFLRRLKEKVEVRQLKTMSLPTDDFINYDFFFEKVIRQIEAFNEITEKDIIYCTTPLYTIILSSLRTN</sequence>
<dbReference type="AlphaFoldDB" id="R0KT83"/>
<dbReference type="Proteomes" id="UP000016927">
    <property type="component" value="Unassembled WGS sequence"/>
</dbReference>
<evidence type="ECO:0000313" key="1">
    <source>
        <dbReference type="EMBL" id="EOB14011.1"/>
    </source>
</evidence>
<keyword evidence="2" id="KW-1185">Reference proteome</keyword>